<accession>A0A2A9D0Y6</accession>
<name>A0A2A9D0Y6_9MICO</name>
<evidence type="ECO:0008006" key="3">
    <source>
        <dbReference type="Google" id="ProtNLM"/>
    </source>
</evidence>
<comment type="caution">
    <text evidence="1">The sequence shown here is derived from an EMBL/GenBank/DDBJ whole genome shotgun (WGS) entry which is preliminary data.</text>
</comment>
<protein>
    <recommendedName>
        <fullName evidence="3">Transcriptional regulator, AbiEi antitoxin, Type IV TA system</fullName>
    </recommendedName>
</protein>
<proteinExistence type="predicted"/>
<gene>
    <name evidence="1" type="ORF">ATL40_1502</name>
</gene>
<evidence type="ECO:0000313" key="1">
    <source>
        <dbReference type="EMBL" id="PFG19925.1"/>
    </source>
</evidence>
<dbReference type="Proteomes" id="UP000224915">
    <property type="component" value="Unassembled WGS sequence"/>
</dbReference>
<keyword evidence="2" id="KW-1185">Reference proteome</keyword>
<dbReference type="AlphaFoldDB" id="A0A2A9D0Y6"/>
<dbReference type="InterPro" id="IPR011335">
    <property type="entry name" value="Restrct_endonuc-II-like"/>
</dbReference>
<sequence length="328" mass="35943">MELLDSWATLTAPTRGTAMAPRHLPPVVRTRTIGIRRTRELLASGEYTQVRRGVIARCRTSPASGRASDEVLAHAHAIAVTHPSGVLFSHQTAVLLLGGWLLWPALPVHVRQCTPISSQLRRDAQLRRHLGPVQESEIRAHDDVLVTSPELTLIDCARTSPFLEAVVAADSLARLGADRERAATILEACAGGRGVVQARRVLATIDGVPESPGESAVRGIAVDKGLPAPRPQVRIRTSLGVKELDLGWEDRRAGIEFDGAVKYRNLTAQEVTRRIQADMARHEAITAQGWTVLRVRWDDFSDLPGLATRLLRLYRDGVALRPPGRARY</sequence>
<dbReference type="SUPFAM" id="SSF52980">
    <property type="entry name" value="Restriction endonuclease-like"/>
    <property type="match status" value="1"/>
</dbReference>
<dbReference type="RefSeq" id="WP_098468976.1">
    <property type="nucleotide sequence ID" value="NZ_PDJD01000001.1"/>
</dbReference>
<reference evidence="1 2" key="1">
    <citation type="submission" date="2017-10" db="EMBL/GenBank/DDBJ databases">
        <title>Sequencing the genomes of 1000 actinobacteria strains.</title>
        <authorList>
            <person name="Klenk H.-P."/>
        </authorList>
    </citation>
    <scope>NUCLEOTIDE SEQUENCE [LARGE SCALE GENOMIC DNA]</scope>
    <source>
        <strain evidence="1 2">DSM 21801</strain>
    </source>
</reference>
<organism evidence="1 2">
    <name type="scientific">Serinibacter salmoneus</name>
    <dbReference type="NCBI Taxonomy" id="556530"/>
    <lineage>
        <taxon>Bacteria</taxon>
        <taxon>Bacillati</taxon>
        <taxon>Actinomycetota</taxon>
        <taxon>Actinomycetes</taxon>
        <taxon>Micrococcales</taxon>
        <taxon>Beutenbergiaceae</taxon>
        <taxon>Serinibacter</taxon>
    </lineage>
</organism>
<evidence type="ECO:0000313" key="2">
    <source>
        <dbReference type="Proteomes" id="UP000224915"/>
    </source>
</evidence>
<dbReference type="OrthoDB" id="5517693at2"/>
<dbReference type="EMBL" id="PDJD01000001">
    <property type="protein sequence ID" value="PFG19925.1"/>
    <property type="molecule type" value="Genomic_DNA"/>
</dbReference>